<dbReference type="PANTHER" id="PTHR33371:SF19">
    <property type="entry name" value="MCE-FAMILY PROTEIN MCE4A"/>
    <property type="match status" value="1"/>
</dbReference>
<evidence type="ECO:0000259" key="2">
    <source>
        <dbReference type="Pfam" id="PF02470"/>
    </source>
</evidence>
<dbReference type="InterPro" id="IPR003399">
    <property type="entry name" value="Mce/MlaD"/>
</dbReference>
<dbReference type="Pfam" id="PF02470">
    <property type="entry name" value="MlaD"/>
    <property type="match status" value="1"/>
</dbReference>
<dbReference type="GO" id="GO:0051701">
    <property type="term" value="P:biological process involved in interaction with host"/>
    <property type="evidence" value="ECO:0007669"/>
    <property type="project" value="TreeGrafter"/>
</dbReference>
<keyword evidence="1" id="KW-1133">Transmembrane helix</keyword>
<dbReference type="Pfam" id="PF11887">
    <property type="entry name" value="Mce4_CUP1"/>
    <property type="match status" value="1"/>
</dbReference>
<accession>A0A318REC7</accession>
<evidence type="ECO:0000313" key="4">
    <source>
        <dbReference type="EMBL" id="PYE12365.1"/>
    </source>
</evidence>
<keyword evidence="5" id="KW-1185">Reference proteome</keyword>
<dbReference type="AlphaFoldDB" id="A0A318REC7"/>
<keyword evidence="1" id="KW-0472">Membrane</keyword>
<evidence type="ECO:0000313" key="5">
    <source>
        <dbReference type="Proteomes" id="UP000247591"/>
    </source>
</evidence>
<dbReference type="PANTHER" id="PTHR33371">
    <property type="entry name" value="INTERMEMBRANE PHOSPHOLIPID TRANSPORT SYSTEM BINDING PROTEIN MLAD-RELATED"/>
    <property type="match status" value="1"/>
</dbReference>
<dbReference type="InterPro" id="IPR024516">
    <property type="entry name" value="Mce_C"/>
</dbReference>
<feature type="domain" description="Mce/MlaD" evidence="2">
    <location>
        <begin position="42"/>
        <end position="117"/>
    </location>
</feature>
<dbReference type="Proteomes" id="UP000247591">
    <property type="component" value="Unassembled WGS sequence"/>
</dbReference>
<organism evidence="4 5">
    <name type="scientific">Williamsia limnetica</name>
    <dbReference type="NCBI Taxonomy" id="882452"/>
    <lineage>
        <taxon>Bacteria</taxon>
        <taxon>Bacillati</taxon>
        <taxon>Actinomycetota</taxon>
        <taxon>Actinomycetes</taxon>
        <taxon>Mycobacteriales</taxon>
        <taxon>Nocardiaceae</taxon>
        <taxon>Williamsia</taxon>
    </lineage>
</organism>
<evidence type="ECO:0000256" key="1">
    <source>
        <dbReference type="SAM" id="Phobius"/>
    </source>
</evidence>
<sequence length="387" mass="40589">MGAAGVNRKSTNVLLGLALVVAVTGAAVLSFSIYSGKLTSSDRVTLYVDRAGLMLEKGSDVKVSGVVVGHVSSVRPDDDKVIVSMDISSDYAKDLPANTNGTIDPTTLFGRKFVTLIRPEQPSDRRLTAGSVIEDGTTTTEVNDLLESLVTVLRTVDPQRVSNTLTGLSTALAGVGDNVGNLVVDLDGYLRDFNPHLDELQKDMQYGSQVAETVAQATPDILDTVRNLTTTSGTITEKEKQLSAFLLSFSNFGASGENLFVTSGTPLQKAVSALQPTSAVLGEFSPILPCFIANLAQTNRHLELTNSGSGRPGLNILGTLLAGNPPYSYPDNLPKTGLDNGPSCYPAGPKGAGHVNFDDGSDAYAPIQGPTDFIGNPLADLLFGGSR</sequence>
<reference evidence="4 5" key="1">
    <citation type="submission" date="2018-06" db="EMBL/GenBank/DDBJ databases">
        <title>Genomic Encyclopedia of Type Strains, Phase IV (KMG-IV): sequencing the most valuable type-strain genomes for metagenomic binning, comparative biology and taxonomic classification.</title>
        <authorList>
            <person name="Goeker M."/>
        </authorList>
    </citation>
    <scope>NUCLEOTIDE SEQUENCE [LARGE SCALE GENOMIC DNA]</scope>
    <source>
        <strain evidence="4 5">DSM 45521</strain>
    </source>
</reference>
<gene>
    <name evidence="4" type="ORF">DFR67_12390</name>
</gene>
<dbReference type="NCBIfam" id="TIGR00996">
    <property type="entry name" value="Mtu_fam_mce"/>
    <property type="match status" value="1"/>
</dbReference>
<feature type="transmembrane region" description="Helical" evidence="1">
    <location>
        <begin position="12"/>
        <end position="34"/>
    </location>
</feature>
<comment type="caution">
    <text evidence="4">The sequence shown here is derived from an EMBL/GenBank/DDBJ whole genome shotgun (WGS) entry which is preliminary data.</text>
</comment>
<dbReference type="EMBL" id="QJSP01000023">
    <property type="protein sequence ID" value="PYE12365.1"/>
    <property type="molecule type" value="Genomic_DNA"/>
</dbReference>
<dbReference type="InterPro" id="IPR052336">
    <property type="entry name" value="MlaD_Phospholipid_Transporter"/>
</dbReference>
<name>A0A318REC7_WILLI</name>
<dbReference type="GO" id="GO:0005576">
    <property type="term" value="C:extracellular region"/>
    <property type="evidence" value="ECO:0007669"/>
    <property type="project" value="TreeGrafter"/>
</dbReference>
<dbReference type="InterPro" id="IPR005693">
    <property type="entry name" value="Mce"/>
</dbReference>
<feature type="domain" description="Mammalian cell entry C-terminal" evidence="3">
    <location>
        <begin position="124"/>
        <end position="342"/>
    </location>
</feature>
<protein>
    <submittedName>
        <fullName evidence="4">Phospholipid/cholesterol/gamma-HCH transport system substrate-binding protein</fullName>
    </submittedName>
</protein>
<keyword evidence="1" id="KW-0812">Transmembrane</keyword>
<proteinExistence type="predicted"/>
<dbReference type="RefSeq" id="WP_211325172.1">
    <property type="nucleotide sequence ID" value="NZ_QJSP01000023.1"/>
</dbReference>
<evidence type="ECO:0000259" key="3">
    <source>
        <dbReference type="Pfam" id="PF11887"/>
    </source>
</evidence>